<dbReference type="Pfam" id="PF00702">
    <property type="entry name" value="Hydrolase"/>
    <property type="match status" value="1"/>
</dbReference>
<name>A0A542W173_ZYMMB</name>
<dbReference type="InterPro" id="IPR023299">
    <property type="entry name" value="ATPase_P-typ_cyto_dom_N"/>
</dbReference>
<evidence type="ECO:0000256" key="4">
    <source>
        <dbReference type="ARBA" id="ARBA00022692"/>
    </source>
</evidence>
<dbReference type="InterPro" id="IPR059000">
    <property type="entry name" value="ATPase_P-type_domA"/>
</dbReference>
<dbReference type="PRINTS" id="PR00120">
    <property type="entry name" value="HATPASE"/>
</dbReference>
<dbReference type="SFLD" id="SFLDG00002">
    <property type="entry name" value="C1.7:_P-type_atpase_like"/>
    <property type="match status" value="1"/>
</dbReference>
<evidence type="ECO:0000313" key="14">
    <source>
        <dbReference type="Proteomes" id="UP000316887"/>
    </source>
</evidence>
<feature type="transmembrane region" description="Helical" evidence="11">
    <location>
        <begin position="146"/>
        <end position="169"/>
    </location>
</feature>
<dbReference type="InterPro" id="IPR023214">
    <property type="entry name" value="HAD_sf"/>
</dbReference>
<dbReference type="GO" id="GO:0055070">
    <property type="term" value="P:copper ion homeostasis"/>
    <property type="evidence" value="ECO:0007669"/>
    <property type="project" value="TreeGrafter"/>
</dbReference>
<dbReference type="PANTHER" id="PTHR43520">
    <property type="entry name" value="ATP7, ISOFORM B"/>
    <property type="match status" value="1"/>
</dbReference>
<dbReference type="SUPFAM" id="SSF56784">
    <property type="entry name" value="HAD-like"/>
    <property type="match status" value="1"/>
</dbReference>
<comment type="subcellular location">
    <subcellularLocation>
        <location evidence="1">Cell membrane</location>
        <topology evidence="1">Multi-pass membrane protein</topology>
    </subcellularLocation>
</comment>
<dbReference type="InterPro" id="IPR001757">
    <property type="entry name" value="P_typ_ATPase"/>
</dbReference>
<evidence type="ECO:0000256" key="5">
    <source>
        <dbReference type="ARBA" id="ARBA00022723"/>
    </source>
</evidence>
<evidence type="ECO:0000256" key="2">
    <source>
        <dbReference type="ARBA" id="ARBA00006024"/>
    </source>
</evidence>
<dbReference type="FunFam" id="2.70.150.10:FF:000020">
    <property type="entry name" value="Copper-exporting P-type ATPase A"/>
    <property type="match status" value="1"/>
</dbReference>
<keyword evidence="4 11" id="KW-0812">Transmembrane</keyword>
<evidence type="ECO:0000256" key="6">
    <source>
        <dbReference type="ARBA" id="ARBA00022741"/>
    </source>
</evidence>
<dbReference type="CDD" id="cd02094">
    <property type="entry name" value="P-type_ATPase_Cu-like"/>
    <property type="match status" value="1"/>
</dbReference>
<gene>
    <name evidence="13" type="ORF">FBY58_0904</name>
</gene>
<accession>A0A542W173</accession>
<dbReference type="PROSITE" id="PS00154">
    <property type="entry name" value="ATPASE_E1_E2"/>
    <property type="match status" value="1"/>
</dbReference>
<dbReference type="GO" id="GO:0005507">
    <property type="term" value="F:copper ion binding"/>
    <property type="evidence" value="ECO:0007669"/>
    <property type="project" value="TreeGrafter"/>
</dbReference>
<dbReference type="InterPro" id="IPR023298">
    <property type="entry name" value="ATPase_P-typ_TM_dom_sf"/>
</dbReference>
<dbReference type="NCBIfam" id="TIGR01494">
    <property type="entry name" value="ATPase_P-type"/>
    <property type="match status" value="2"/>
</dbReference>
<dbReference type="SFLD" id="SFLDS00003">
    <property type="entry name" value="Haloacid_Dehalogenase"/>
    <property type="match status" value="1"/>
</dbReference>
<dbReference type="InterPro" id="IPR036412">
    <property type="entry name" value="HAD-like_sf"/>
</dbReference>
<feature type="transmembrane region" description="Helical" evidence="11">
    <location>
        <begin position="517"/>
        <end position="537"/>
    </location>
</feature>
<dbReference type="GO" id="GO:0043682">
    <property type="term" value="F:P-type divalent copper transporter activity"/>
    <property type="evidence" value="ECO:0007669"/>
    <property type="project" value="TreeGrafter"/>
</dbReference>
<dbReference type="SUPFAM" id="SSF81653">
    <property type="entry name" value="Calcium ATPase, transduction domain A"/>
    <property type="match status" value="1"/>
</dbReference>
<evidence type="ECO:0000256" key="9">
    <source>
        <dbReference type="ARBA" id="ARBA00022989"/>
    </source>
</evidence>
<dbReference type="InterPro" id="IPR008250">
    <property type="entry name" value="ATPase_P-typ_transduc_dom_A_sf"/>
</dbReference>
<proteinExistence type="inferred from homology"/>
<dbReference type="PANTHER" id="PTHR43520:SF8">
    <property type="entry name" value="P-TYPE CU(+) TRANSPORTER"/>
    <property type="match status" value="1"/>
</dbReference>
<keyword evidence="10 11" id="KW-0472">Membrane</keyword>
<dbReference type="EMBL" id="VFOF01000001">
    <property type="protein sequence ID" value="TQL17330.1"/>
    <property type="molecule type" value="Genomic_DNA"/>
</dbReference>
<keyword evidence="5 11" id="KW-0479">Metal-binding</keyword>
<evidence type="ECO:0000313" key="13">
    <source>
        <dbReference type="EMBL" id="TQL17330.1"/>
    </source>
</evidence>
<dbReference type="Pfam" id="PF00122">
    <property type="entry name" value="E1-E2_ATPase"/>
    <property type="match status" value="1"/>
</dbReference>
<dbReference type="PRINTS" id="PR00119">
    <property type="entry name" value="CATATPASE"/>
</dbReference>
<evidence type="ECO:0000259" key="12">
    <source>
        <dbReference type="Pfam" id="PF00122"/>
    </source>
</evidence>
<dbReference type="SFLD" id="SFLDF00027">
    <property type="entry name" value="p-type_atpase"/>
    <property type="match status" value="1"/>
</dbReference>
<dbReference type="SUPFAM" id="SSF81665">
    <property type="entry name" value="Calcium ATPase, transmembrane domain M"/>
    <property type="match status" value="1"/>
</dbReference>
<feature type="transmembrane region" description="Helical" evidence="11">
    <location>
        <begin position="494"/>
        <end position="511"/>
    </location>
</feature>
<feature type="transmembrane region" description="Helical" evidence="11">
    <location>
        <begin position="175"/>
        <end position="201"/>
    </location>
</feature>
<reference evidence="13 14" key="1">
    <citation type="submission" date="2019-06" db="EMBL/GenBank/DDBJ databases">
        <title>Genome sequencing of Zymomonas mobilis strains for genetic engineering and biofuel applications.</title>
        <authorList>
            <person name="Teravest M."/>
        </authorList>
    </citation>
    <scope>NUCLEOTIDE SEQUENCE [LARGE SCALE GENOMIC DNA]</scope>
    <source>
        <strain evidence="13 14">AN0101</strain>
    </source>
</reference>
<sequence length="547" mass="57584">MIITLVLLGRLLEDQAKNRAGSAMQTLLSLQPQTGHIERDGDVSDIGIDEIVTGNILLICSGERVPVDGQIMAGESAFDESMLTGEAMPVAKEKGDKVFAASINKGSTIRIEAIAVGQQTALAGIIRMVEDAQGSKAPIQKLADKIAGIFVPLVIAIAFLTLALSWFFTGSFSHALISAVATLVIACPCSLGLAVPTAIMVGTGVGARNGILIRNVDVLERAKNINYLVVDKTGTVTEGRPEVSTLSCATNRTEDELLTVAAALSSQSSHPLSQAIFAFCQDRGIKTAIPDHISEKAGLGISGIDTDHHDIRMGSLRFLQEAGIDAKNSEPALRSEAKSKKEITEDASLVHMACDKHYLGYIALADPIRPSSKAAIKKLRALGIEVAMMTGDNAVTAKAIAAKAGIQHYKAALLPEDKANKVQTLRKQGYYVGMVGDGINDAPALAVADVSFAIGTGSDIAIESADVILIKSSLKDVALAISLSRATMQKMKQNLFFAFIYNVLGIPLAAFGFLNPVIAGAAMAMSSVSVVGNSLLLSRWTAFQSGR</sequence>
<comment type="caution">
    <text evidence="13">The sequence shown here is derived from an EMBL/GenBank/DDBJ whole genome shotgun (WGS) entry which is preliminary data.</text>
</comment>
<keyword evidence="3 11" id="KW-1003">Cell membrane</keyword>
<protein>
    <submittedName>
        <fullName evidence="13">Cu+-exporting ATPase</fullName>
    </submittedName>
</protein>
<evidence type="ECO:0000256" key="1">
    <source>
        <dbReference type="ARBA" id="ARBA00004651"/>
    </source>
</evidence>
<keyword evidence="6 11" id="KW-0547">Nucleotide-binding</keyword>
<dbReference type="Proteomes" id="UP000316887">
    <property type="component" value="Unassembled WGS sequence"/>
</dbReference>
<comment type="similarity">
    <text evidence="2 11">Belongs to the cation transport ATPase (P-type) (TC 3.A.3) family. Type IB subfamily.</text>
</comment>
<dbReference type="Gene3D" id="3.40.1110.10">
    <property type="entry name" value="Calcium-transporting ATPase, cytoplasmic domain N"/>
    <property type="match status" value="1"/>
</dbReference>
<dbReference type="Gene3D" id="3.40.50.1000">
    <property type="entry name" value="HAD superfamily/HAD-like"/>
    <property type="match status" value="1"/>
</dbReference>
<dbReference type="InterPro" id="IPR044492">
    <property type="entry name" value="P_typ_ATPase_HD_dom"/>
</dbReference>
<evidence type="ECO:0000256" key="3">
    <source>
        <dbReference type="ARBA" id="ARBA00022475"/>
    </source>
</evidence>
<dbReference type="InterPro" id="IPR018303">
    <property type="entry name" value="ATPase_P-typ_P_site"/>
</dbReference>
<dbReference type="NCBIfam" id="TIGR01511">
    <property type="entry name" value="ATPase-IB1_Cu"/>
    <property type="match status" value="1"/>
</dbReference>
<dbReference type="Gene3D" id="2.70.150.10">
    <property type="entry name" value="Calcium-transporting ATPase, cytoplasmic transduction domain A"/>
    <property type="match status" value="1"/>
</dbReference>
<evidence type="ECO:0000256" key="7">
    <source>
        <dbReference type="ARBA" id="ARBA00022840"/>
    </source>
</evidence>
<dbReference type="GO" id="GO:0016887">
    <property type="term" value="F:ATP hydrolysis activity"/>
    <property type="evidence" value="ECO:0007669"/>
    <property type="project" value="InterPro"/>
</dbReference>
<evidence type="ECO:0000256" key="11">
    <source>
        <dbReference type="RuleBase" id="RU362081"/>
    </source>
</evidence>
<dbReference type="NCBIfam" id="TIGR01525">
    <property type="entry name" value="ATPase-IB_hvy"/>
    <property type="match status" value="1"/>
</dbReference>
<organism evidence="13 14">
    <name type="scientific">Zymomonas mobilis</name>
    <dbReference type="NCBI Taxonomy" id="542"/>
    <lineage>
        <taxon>Bacteria</taxon>
        <taxon>Pseudomonadati</taxon>
        <taxon>Pseudomonadota</taxon>
        <taxon>Alphaproteobacteria</taxon>
        <taxon>Sphingomonadales</taxon>
        <taxon>Zymomonadaceae</taxon>
        <taxon>Zymomonas</taxon>
    </lineage>
</organism>
<evidence type="ECO:0000256" key="10">
    <source>
        <dbReference type="ARBA" id="ARBA00023136"/>
    </source>
</evidence>
<keyword evidence="7 11" id="KW-0067">ATP-binding</keyword>
<keyword evidence="9 11" id="KW-1133">Transmembrane helix</keyword>
<evidence type="ECO:0000256" key="8">
    <source>
        <dbReference type="ARBA" id="ARBA00022967"/>
    </source>
</evidence>
<dbReference type="AlphaFoldDB" id="A0A542W173"/>
<dbReference type="GO" id="GO:0005886">
    <property type="term" value="C:plasma membrane"/>
    <property type="evidence" value="ECO:0007669"/>
    <property type="project" value="UniProtKB-SubCell"/>
</dbReference>
<dbReference type="InterPro" id="IPR027256">
    <property type="entry name" value="P-typ_ATPase_IB"/>
</dbReference>
<dbReference type="GO" id="GO:0005524">
    <property type="term" value="F:ATP binding"/>
    <property type="evidence" value="ECO:0007669"/>
    <property type="project" value="UniProtKB-UniRule"/>
</dbReference>
<dbReference type="GO" id="GO:0060003">
    <property type="term" value="P:copper ion export"/>
    <property type="evidence" value="ECO:0007669"/>
    <property type="project" value="UniProtKB-ARBA"/>
</dbReference>
<keyword evidence="8" id="KW-1278">Translocase</keyword>
<feature type="domain" description="P-type ATPase A" evidence="12">
    <location>
        <begin position="30"/>
        <end position="130"/>
    </location>
</feature>